<accession>A0A4C1VYD0</accession>
<dbReference type="OrthoDB" id="10042427at2759"/>
<sequence>MGYRGSLLYDDNVSTHTVLKTEIKYQLNLKRFLSPEDALAADEKAVVKVVLASSGPPFMAKGAAIDHGDDFVLALD</sequence>
<protein>
    <submittedName>
        <fullName evidence="1">Uncharacterized protein</fullName>
    </submittedName>
</protein>
<name>A0A4C1VYD0_EUMVA</name>
<organism evidence="1 2">
    <name type="scientific">Eumeta variegata</name>
    <name type="common">Bagworm moth</name>
    <name type="synonym">Eumeta japonica</name>
    <dbReference type="NCBI Taxonomy" id="151549"/>
    <lineage>
        <taxon>Eukaryota</taxon>
        <taxon>Metazoa</taxon>
        <taxon>Ecdysozoa</taxon>
        <taxon>Arthropoda</taxon>
        <taxon>Hexapoda</taxon>
        <taxon>Insecta</taxon>
        <taxon>Pterygota</taxon>
        <taxon>Neoptera</taxon>
        <taxon>Endopterygota</taxon>
        <taxon>Lepidoptera</taxon>
        <taxon>Glossata</taxon>
        <taxon>Ditrysia</taxon>
        <taxon>Tineoidea</taxon>
        <taxon>Psychidae</taxon>
        <taxon>Oiketicinae</taxon>
        <taxon>Eumeta</taxon>
    </lineage>
</organism>
<proteinExistence type="predicted"/>
<evidence type="ECO:0000313" key="1">
    <source>
        <dbReference type="EMBL" id="GBP43259.1"/>
    </source>
</evidence>
<dbReference type="AlphaFoldDB" id="A0A4C1VYD0"/>
<comment type="caution">
    <text evidence="1">The sequence shown here is derived from an EMBL/GenBank/DDBJ whole genome shotgun (WGS) entry which is preliminary data.</text>
</comment>
<dbReference type="Proteomes" id="UP000299102">
    <property type="component" value="Unassembled WGS sequence"/>
</dbReference>
<gene>
    <name evidence="1" type="ORF">EVAR_39317_1</name>
</gene>
<keyword evidence="2" id="KW-1185">Reference proteome</keyword>
<evidence type="ECO:0000313" key="2">
    <source>
        <dbReference type="Proteomes" id="UP000299102"/>
    </source>
</evidence>
<reference evidence="1 2" key="1">
    <citation type="journal article" date="2019" name="Commun. Biol.">
        <title>The bagworm genome reveals a unique fibroin gene that provides high tensile strength.</title>
        <authorList>
            <person name="Kono N."/>
            <person name="Nakamura H."/>
            <person name="Ohtoshi R."/>
            <person name="Tomita M."/>
            <person name="Numata K."/>
            <person name="Arakawa K."/>
        </authorList>
    </citation>
    <scope>NUCLEOTIDE SEQUENCE [LARGE SCALE GENOMIC DNA]</scope>
</reference>
<dbReference type="EMBL" id="BGZK01000432">
    <property type="protein sequence ID" value="GBP43259.1"/>
    <property type="molecule type" value="Genomic_DNA"/>
</dbReference>